<dbReference type="AlphaFoldDB" id="A0A9W6I5J0"/>
<gene>
    <name evidence="2" type="ORF">GCM10017600_47510</name>
</gene>
<reference evidence="2" key="1">
    <citation type="journal article" date="2014" name="Int. J. Syst. Evol. Microbiol.">
        <title>Complete genome sequence of Corynebacterium casei LMG S-19264T (=DSM 44701T), isolated from a smear-ripened cheese.</title>
        <authorList>
            <consortium name="US DOE Joint Genome Institute (JGI-PGF)"/>
            <person name="Walter F."/>
            <person name="Albersmeier A."/>
            <person name="Kalinowski J."/>
            <person name="Ruckert C."/>
        </authorList>
    </citation>
    <scope>NUCLEOTIDE SEQUENCE</scope>
    <source>
        <strain evidence="2">VKM Ac-2007</strain>
    </source>
</reference>
<evidence type="ECO:0000313" key="2">
    <source>
        <dbReference type="EMBL" id="GLK11344.1"/>
    </source>
</evidence>
<feature type="compositionally biased region" description="Low complexity" evidence="1">
    <location>
        <begin position="11"/>
        <end position="23"/>
    </location>
</feature>
<comment type="caution">
    <text evidence="2">The sequence shown here is derived from an EMBL/GenBank/DDBJ whole genome shotgun (WGS) entry which is preliminary data.</text>
</comment>
<sequence length="59" mass="6261">MVAAGGDHGRPVPVVTGTGAVPARARARRSEGLRAPCPFAETLPHGPLRHVQEASRPWR</sequence>
<name>A0A9W6I5J0_9ACTN</name>
<proteinExistence type="predicted"/>
<evidence type="ECO:0000313" key="3">
    <source>
        <dbReference type="Proteomes" id="UP001143474"/>
    </source>
</evidence>
<keyword evidence="3" id="KW-1185">Reference proteome</keyword>
<dbReference type="EMBL" id="BSEV01000011">
    <property type="protein sequence ID" value="GLK11344.1"/>
    <property type="molecule type" value="Genomic_DNA"/>
</dbReference>
<organism evidence="2 3">
    <name type="scientific">Streptosporangium carneum</name>
    <dbReference type="NCBI Taxonomy" id="47481"/>
    <lineage>
        <taxon>Bacteria</taxon>
        <taxon>Bacillati</taxon>
        <taxon>Actinomycetota</taxon>
        <taxon>Actinomycetes</taxon>
        <taxon>Streptosporangiales</taxon>
        <taxon>Streptosporangiaceae</taxon>
        <taxon>Streptosporangium</taxon>
    </lineage>
</organism>
<reference evidence="2" key="2">
    <citation type="submission" date="2023-01" db="EMBL/GenBank/DDBJ databases">
        <authorList>
            <person name="Sun Q."/>
            <person name="Evtushenko L."/>
        </authorList>
    </citation>
    <scope>NUCLEOTIDE SEQUENCE</scope>
    <source>
        <strain evidence="2">VKM Ac-2007</strain>
    </source>
</reference>
<protein>
    <submittedName>
        <fullName evidence="2">Uncharacterized protein</fullName>
    </submittedName>
</protein>
<dbReference type="Proteomes" id="UP001143474">
    <property type="component" value="Unassembled WGS sequence"/>
</dbReference>
<evidence type="ECO:0000256" key="1">
    <source>
        <dbReference type="SAM" id="MobiDB-lite"/>
    </source>
</evidence>
<accession>A0A9W6I5J0</accession>
<feature type="region of interest" description="Disordered" evidence="1">
    <location>
        <begin position="1"/>
        <end position="59"/>
    </location>
</feature>